<feature type="compositionally biased region" description="Acidic residues" evidence="1">
    <location>
        <begin position="383"/>
        <end position="398"/>
    </location>
</feature>
<keyword evidence="5" id="KW-1185">Reference proteome</keyword>
<dbReference type="RefSeq" id="WP_389360616.1">
    <property type="nucleotide sequence ID" value="NZ_JBIACK010000004.1"/>
</dbReference>
<dbReference type="PANTHER" id="PTHR41248:SF1">
    <property type="entry name" value="NORD PROTEIN"/>
    <property type="match status" value="1"/>
</dbReference>
<dbReference type="InterPro" id="IPR025861">
    <property type="entry name" value="CobT_VWA_dom"/>
</dbReference>
<evidence type="ECO:0000313" key="4">
    <source>
        <dbReference type="EMBL" id="MFE8701277.1"/>
    </source>
</evidence>
<accession>A0ABW6KDG4</accession>
<organism evidence="3 5">
    <name type="scientific">Cytobacillus spartinae</name>
    <dbReference type="NCBI Taxonomy" id="3299023"/>
    <lineage>
        <taxon>Bacteria</taxon>
        <taxon>Bacillati</taxon>
        <taxon>Bacillota</taxon>
        <taxon>Bacilli</taxon>
        <taxon>Bacillales</taxon>
        <taxon>Bacillaceae</taxon>
        <taxon>Cytobacillus</taxon>
    </lineage>
</organism>
<dbReference type="EMBL" id="JBIACK010000004">
    <property type="protein sequence ID" value="MFE8700938.1"/>
    <property type="molecule type" value="Genomic_DNA"/>
</dbReference>
<dbReference type="Gene3D" id="3.40.50.410">
    <property type="entry name" value="von Willebrand factor, type A domain"/>
    <property type="match status" value="1"/>
</dbReference>
<feature type="compositionally biased region" description="Low complexity" evidence="1">
    <location>
        <begin position="325"/>
        <end position="342"/>
    </location>
</feature>
<dbReference type="InterPro" id="IPR036465">
    <property type="entry name" value="vWFA_dom_sf"/>
</dbReference>
<dbReference type="SUPFAM" id="SSF53300">
    <property type="entry name" value="vWA-like"/>
    <property type="match status" value="1"/>
</dbReference>
<dbReference type="InterPro" id="IPR051928">
    <property type="entry name" value="NorD/CobT"/>
</dbReference>
<evidence type="ECO:0000313" key="3">
    <source>
        <dbReference type="EMBL" id="MFE8700938.1"/>
    </source>
</evidence>
<dbReference type="PANTHER" id="PTHR41248">
    <property type="entry name" value="NORD PROTEIN"/>
    <property type="match status" value="1"/>
</dbReference>
<proteinExistence type="predicted"/>
<feature type="compositionally biased region" description="Polar residues" evidence="1">
    <location>
        <begin position="472"/>
        <end position="487"/>
    </location>
</feature>
<dbReference type="Pfam" id="PF11775">
    <property type="entry name" value="CobT_C"/>
    <property type="match status" value="1"/>
</dbReference>
<dbReference type="EMBL" id="JBIACK010000004">
    <property type="protein sequence ID" value="MFE8701277.1"/>
    <property type="molecule type" value="Genomic_DNA"/>
</dbReference>
<feature type="domain" description="Cobalamin biosynthesis protein CobT VWA" evidence="2">
    <location>
        <begin position="729"/>
        <end position="839"/>
    </location>
</feature>
<evidence type="ECO:0000259" key="2">
    <source>
        <dbReference type="Pfam" id="PF11775"/>
    </source>
</evidence>
<evidence type="ECO:0000313" key="5">
    <source>
        <dbReference type="Proteomes" id="UP001601059"/>
    </source>
</evidence>
<feature type="compositionally biased region" description="Low complexity" evidence="1">
    <location>
        <begin position="370"/>
        <end position="382"/>
    </location>
</feature>
<sequence>MNINININQKAEFLLGQTLTPTQSEYLMKAQIEGLESFYKAVEVLYATIAKPQKKVDNQKDYRILLSGAFRARSERFLRATTGDYSNKLILKEIGKVCTDGKTVWADPRSQFLAGFPLVQKIMGVRGQIYHEAAHILYTDFSPLKKWQNEWPRLSAEDRFRITQKKSFLNIVEDAAIELALCTEFPGAAPYIRFLNETAMNQYPMLEEFEAKNNAIKVFQVAMNMHGCVGYVKGNAQNPEIASIIEKGIPIMEKGRRARTTKDRLVCAEELYALCEPFIEEEIRLGNLMFDLFESMKGSMDPNALGQARPMPVDPTEFRKPVKMPNQNKQQDPQNQDPSQDPSESDDKSSQESSSSSDTQESDAQESSDSESSSSEGSSSDASEQEGDEEGEGSENGDGESSSSDASSDEESEGSGNGSSDESSDEEESENGSGTGDDSDEESEESDDDSEGSSSGDSDSEDDESASESGSQNDAVSKSNQNTSSDDSNGKRPEGESDDPSSSPELSDEEIEEMERQLQEEMENLMNEISEEMEEIMSDVEKEEEAAKKAEQRANKIKEYLKTVKYSDNHKHCSMNVDSPTASPIFSQDELKSRYKELFEPIKPVTRNLTKNLKNAIKYNLDQKHYGLTSGKIAQNQLYRKDQKIYYQQIDKSDEADLVIEVLVDESGSMRDYGRYMHAIRACIMMAEVCQSLKIPFAVTGHDAVNGRPQTRINHYIRFEKPIAEQKQNVCKIYPRHNTREGMSLKYAGEYLAQQPQKDKLLLVISDGDPFHNDGSGYFMETRAQLDAAAVVEDLQKKYGITTVGIAIGDGQDAIASIYKNFISVNNLEGLPKKLVKILEKRLFKN</sequence>
<feature type="compositionally biased region" description="Acidic residues" evidence="1">
    <location>
        <begin position="437"/>
        <end position="451"/>
    </location>
</feature>
<comment type="caution">
    <text evidence="3">The sequence shown here is derived from an EMBL/GenBank/DDBJ whole genome shotgun (WGS) entry which is preliminary data.</text>
</comment>
<gene>
    <name evidence="3" type="ORF">ACFYKX_09950</name>
    <name evidence="4" type="ORF">ACFYKX_11785</name>
</gene>
<protein>
    <recommendedName>
        <fullName evidence="2">Cobalamin biosynthesis protein CobT VWA domain-containing protein</fullName>
    </recommendedName>
</protein>
<feature type="region of interest" description="Disordered" evidence="1">
    <location>
        <begin position="301"/>
        <end position="516"/>
    </location>
</feature>
<feature type="compositionally biased region" description="Acidic residues" evidence="1">
    <location>
        <begin position="360"/>
        <end position="369"/>
    </location>
</feature>
<dbReference type="Proteomes" id="UP001601059">
    <property type="component" value="Unassembled WGS sequence"/>
</dbReference>
<name>A0ABW6KDG4_9BACI</name>
<reference evidence="3 5" key="1">
    <citation type="submission" date="2024-08" db="EMBL/GenBank/DDBJ databases">
        <title>Two novel Cytobacillus novel species.</title>
        <authorList>
            <person name="Liu G."/>
        </authorList>
    </citation>
    <scope>NUCLEOTIDE SEQUENCE [LARGE SCALE GENOMIC DNA]</scope>
    <source>
        <strain evidence="3 5">FJAT-54145</strain>
    </source>
</reference>
<evidence type="ECO:0000256" key="1">
    <source>
        <dbReference type="SAM" id="MobiDB-lite"/>
    </source>
</evidence>